<sequence length="106" mass="12109">MLDFRLIPILGRKIEANLPNSWTTHAHSEVSLERRVIRIFGPARKRNLFGPPNYAKVYVYSDKVEIFRVPFPPAKGFICTDAEFDQIIAAVKASTPLPVEEIKKEK</sequence>
<dbReference type="STRING" id="1618387.UW44_C0006G0029"/>
<gene>
    <name evidence="1" type="ORF">UW44_C0006G0029</name>
</gene>
<protein>
    <submittedName>
        <fullName evidence="1">Uncharacterized protein</fullName>
    </submittedName>
</protein>
<proteinExistence type="predicted"/>
<comment type="caution">
    <text evidence="1">The sequence shown here is derived from an EMBL/GenBank/DDBJ whole genome shotgun (WGS) entry which is preliminary data.</text>
</comment>
<dbReference type="EMBL" id="LCIH01000006">
    <property type="protein sequence ID" value="KKT51911.1"/>
    <property type="molecule type" value="Genomic_DNA"/>
</dbReference>
<organism evidence="1 2">
    <name type="scientific">Candidatus Collierbacteria bacterium GW2011_GWB2_44_22</name>
    <dbReference type="NCBI Taxonomy" id="1618387"/>
    <lineage>
        <taxon>Bacteria</taxon>
        <taxon>Candidatus Collieribacteriota</taxon>
    </lineage>
</organism>
<dbReference type="AlphaFoldDB" id="A0A0G1HXP2"/>
<accession>A0A0G1HXP2</accession>
<evidence type="ECO:0000313" key="2">
    <source>
        <dbReference type="Proteomes" id="UP000034006"/>
    </source>
</evidence>
<dbReference type="Proteomes" id="UP000034006">
    <property type="component" value="Unassembled WGS sequence"/>
</dbReference>
<evidence type="ECO:0000313" key="1">
    <source>
        <dbReference type="EMBL" id="KKT51911.1"/>
    </source>
</evidence>
<reference evidence="1 2" key="1">
    <citation type="journal article" date="2015" name="Nature">
        <title>rRNA introns, odd ribosomes, and small enigmatic genomes across a large radiation of phyla.</title>
        <authorList>
            <person name="Brown C.T."/>
            <person name="Hug L.A."/>
            <person name="Thomas B.C."/>
            <person name="Sharon I."/>
            <person name="Castelle C.J."/>
            <person name="Singh A."/>
            <person name="Wilkins M.J."/>
            <person name="Williams K.H."/>
            <person name="Banfield J.F."/>
        </authorList>
    </citation>
    <scope>NUCLEOTIDE SEQUENCE [LARGE SCALE GENOMIC DNA]</scope>
</reference>
<name>A0A0G1HXP2_9BACT</name>